<gene>
    <name evidence="2" type="ORF">LTR78_005915</name>
</gene>
<proteinExistence type="predicted"/>
<reference evidence="2" key="1">
    <citation type="submission" date="2023-07" db="EMBL/GenBank/DDBJ databases">
        <title>Black Yeasts Isolated from many extreme environments.</title>
        <authorList>
            <person name="Coleine C."/>
            <person name="Stajich J.E."/>
            <person name="Selbmann L."/>
        </authorList>
    </citation>
    <scope>NUCLEOTIDE SEQUENCE</scope>
    <source>
        <strain evidence="2">CCFEE 5485</strain>
    </source>
</reference>
<accession>A0AAE0WLT1</accession>
<dbReference type="EMBL" id="JAUTXT010000021">
    <property type="protein sequence ID" value="KAK3674068.1"/>
    <property type="molecule type" value="Genomic_DNA"/>
</dbReference>
<comment type="caution">
    <text evidence="2">The sequence shown here is derived from an EMBL/GenBank/DDBJ whole genome shotgun (WGS) entry which is preliminary data.</text>
</comment>
<evidence type="ECO:0000313" key="3">
    <source>
        <dbReference type="Proteomes" id="UP001274830"/>
    </source>
</evidence>
<protein>
    <submittedName>
        <fullName evidence="2">Uncharacterized protein</fullName>
    </submittedName>
</protein>
<dbReference type="InterPro" id="IPR036770">
    <property type="entry name" value="Ankyrin_rpt-contain_sf"/>
</dbReference>
<evidence type="ECO:0000256" key="1">
    <source>
        <dbReference type="SAM" id="MobiDB-lite"/>
    </source>
</evidence>
<dbReference type="AlphaFoldDB" id="A0AAE0WLT1"/>
<organism evidence="2 3">
    <name type="scientific">Recurvomyces mirabilis</name>
    <dbReference type="NCBI Taxonomy" id="574656"/>
    <lineage>
        <taxon>Eukaryota</taxon>
        <taxon>Fungi</taxon>
        <taxon>Dikarya</taxon>
        <taxon>Ascomycota</taxon>
        <taxon>Pezizomycotina</taxon>
        <taxon>Dothideomycetes</taxon>
        <taxon>Dothideomycetidae</taxon>
        <taxon>Mycosphaerellales</taxon>
        <taxon>Teratosphaeriaceae</taxon>
        <taxon>Recurvomyces</taxon>
    </lineage>
</organism>
<keyword evidence="3" id="KW-1185">Reference proteome</keyword>
<dbReference type="Gene3D" id="1.25.40.20">
    <property type="entry name" value="Ankyrin repeat-containing domain"/>
    <property type="match status" value="1"/>
</dbReference>
<name>A0AAE0WLT1_9PEZI</name>
<sequence length="441" mass="48786">MRRVADWIPRKVTYIQPARADRGLAEKLDILQEMIERLMRTTDQQKHSGEAGRKADDENALMSSAKDILSRGTSLYSASVAGGSVRGQLAAQHRVIEWADTLALLRFKLDISDRSDSPSGQSSPVTGVRVASATTGETSYPEVTENIEEQNDSDSGDEVDLLVANAALGVAVEAFDREDWTNSEGSLKELLSDLQNLSRRQRAKFDLYELQYKLAICAYHTRNTTVAVETFLGLLNEVPATDAHWLHACDVGQCLSLLYVQMTSYENARISCENAMRTRKRLLDKQHRACYDSLALLAHIHELMGQDYRAKKCTAMIPVAGRYFLSREAPDEIVMARSVDGAVPLHEATRNQAGDVISVLLRIEAQQQLRAKSQIGGFTSVDALCYATYVSAGTDSTERGDRGIVRVLLKHGADPHSKNEIPNRGAVMASTHQVERESYSI</sequence>
<dbReference type="SUPFAM" id="SSF48403">
    <property type="entry name" value="Ankyrin repeat"/>
    <property type="match status" value="1"/>
</dbReference>
<evidence type="ECO:0000313" key="2">
    <source>
        <dbReference type="EMBL" id="KAK3674068.1"/>
    </source>
</evidence>
<dbReference type="Proteomes" id="UP001274830">
    <property type="component" value="Unassembled WGS sequence"/>
</dbReference>
<feature type="region of interest" description="Disordered" evidence="1">
    <location>
        <begin position="113"/>
        <end position="141"/>
    </location>
</feature>